<dbReference type="Proteomes" id="UP000887013">
    <property type="component" value="Unassembled WGS sequence"/>
</dbReference>
<keyword evidence="2" id="KW-1185">Reference proteome</keyword>
<evidence type="ECO:0000313" key="2">
    <source>
        <dbReference type="Proteomes" id="UP000887013"/>
    </source>
</evidence>
<comment type="caution">
    <text evidence="1">The sequence shown here is derived from an EMBL/GenBank/DDBJ whole genome shotgun (WGS) entry which is preliminary data.</text>
</comment>
<sequence>MDSFHLDVSREQWVRKEGRGVFPNMAVYCRCSTRGDVDSAVTRPNRVLLFLKYFAASESPQNHLRHFNGLHNIAFRSCLGKWDTFLSYFILRCSSLRSGTFQNRFPFRTDEREPEKLSLIHCALIVPNNDALSCAKRSSLTSGKKVRQLNFHKLSVLVALDDASSRTVEMNCPLTFAYLNGLSFE</sequence>
<evidence type="ECO:0000313" key="1">
    <source>
        <dbReference type="EMBL" id="GFU03100.1"/>
    </source>
</evidence>
<name>A0A8X6Q786_NEPPI</name>
<organism evidence="1 2">
    <name type="scientific">Nephila pilipes</name>
    <name type="common">Giant wood spider</name>
    <name type="synonym">Nephila maculata</name>
    <dbReference type="NCBI Taxonomy" id="299642"/>
    <lineage>
        <taxon>Eukaryota</taxon>
        <taxon>Metazoa</taxon>
        <taxon>Ecdysozoa</taxon>
        <taxon>Arthropoda</taxon>
        <taxon>Chelicerata</taxon>
        <taxon>Arachnida</taxon>
        <taxon>Araneae</taxon>
        <taxon>Araneomorphae</taxon>
        <taxon>Entelegynae</taxon>
        <taxon>Araneoidea</taxon>
        <taxon>Nephilidae</taxon>
        <taxon>Nephila</taxon>
    </lineage>
</organism>
<dbReference type="AlphaFoldDB" id="A0A8X6Q786"/>
<accession>A0A8X6Q786</accession>
<reference evidence="1" key="1">
    <citation type="submission" date="2020-08" db="EMBL/GenBank/DDBJ databases">
        <title>Multicomponent nature underlies the extraordinary mechanical properties of spider dragline silk.</title>
        <authorList>
            <person name="Kono N."/>
            <person name="Nakamura H."/>
            <person name="Mori M."/>
            <person name="Yoshida Y."/>
            <person name="Ohtoshi R."/>
            <person name="Malay A.D."/>
            <person name="Moran D.A.P."/>
            <person name="Tomita M."/>
            <person name="Numata K."/>
            <person name="Arakawa K."/>
        </authorList>
    </citation>
    <scope>NUCLEOTIDE SEQUENCE</scope>
</reference>
<gene>
    <name evidence="1" type="ORF">NPIL_506871</name>
</gene>
<protein>
    <submittedName>
        <fullName evidence="1">Uncharacterized protein</fullName>
    </submittedName>
</protein>
<dbReference type="EMBL" id="BMAW01076788">
    <property type="protein sequence ID" value="GFU03100.1"/>
    <property type="molecule type" value="Genomic_DNA"/>
</dbReference>
<proteinExistence type="predicted"/>